<name>A0AAD8NN17_TARER</name>
<evidence type="ECO:0000256" key="1">
    <source>
        <dbReference type="SAM" id="Coils"/>
    </source>
</evidence>
<feature type="compositionally biased region" description="Acidic residues" evidence="2">
    <location>
        <begin position="133"/>
        <end position="162"/>
    </location>
</feature>
<proteinExistence type="predicted"/>
<feature type="compositionally biased region" description="Acidic residues" evidence="2">
    <location>
        <begin position="99"/>
        <end position="123"/>
    </location>
</feature>
<keyword evidence="4" id="KW-1185">Reference proteome</keyword>
<feature type="coiled-coil region" evidence="1">
    <location>
        <begin position="203"/>
        <end position="237"/>
    </location>
</feature>
<reference evidence="3" key="1">
    <citation type="journal article" date="2023" name="bioRxiv">
        <title>Improved chromosome-level genome assembly for marigold (Tagetes erecta).</title>
        <authorList>
            <person name="Jiang F."/>
            <person name="Yuan L."/>
            <person name="Wang S."/>
            <person name="Wang H."/>
            <person name="Xu D."/>
            <person name="Wang A."/>
            <person name="Fan W."/>
        </authorList>
    </citation>
    <scope>NUCLEOTIDE SEQUENCE</scope>
    <source>
        <strain evidence="3">WSJ</strain>
        <tissue evidence="3">Leaf</tissue>
    </source>
</reference>
<dbReference type="AlphaFoldDB" id="A0AAD8NN17"/>
<accession>A0AAD8NN17</accession>
<evidence type="ECO:0000313" key="4">
    <source>
        <dbReference type="Proteomes" id="UP001229421"/>
    </source>
</evidence>
<sequence>MSYEIASGVIVTGRPYNYAREIMKRLRYNIEPGKGRTYKFMMFPIFLQLVIDDHLPDVPKNSIRLIQSKLRAHVFENVKSNVYGGQKIALFANMLNDEVEVETSSDESEDLKEEDNDDSDDENVEGRINLNDEYQEDNDPQVNGEEDVENEEEVEDNMENDQDSLKKHSNQASTILSIKQAKTSLDDFIIHLNRQNPHLPSVIDETDEDLKLQAKEITKLKEKLEESEASLRRENEIRVEDAEHEQFVLEE</sequence>
<protein>
    <submittedName>
        <fullName evidence="3">Uncharacterized protein</fullName>
    </submittedName>
</protein>
<feature type="region of interest" description="Disordered" evidence="2">
    <location>
        <begin position="99"/>
        <end position="165"/>
    </location>
</feature>
<dbReference type="EMBL" id="JAUHHV010000008">
    <property type="protein sequence ID" value="KAK1414782.1"/>
    <property type="molecule type" value="Genomic_DNA"/>
</dbReference>
<gene>
    <name evidence="3" type="ORF">QVD17_30541</name>
</gene>
<comment type="caution">
    <text evidence="3">The sequence shown here is derived from an EMBL/GenBank/DDBJ whole genome shotgun (WGS) entry which is preliminary data.</text>
</comment>
<keyword evidence="1" id="KW-0175">Coiled coil</keyword>
<evidence type="ECO:0000313" key="3">
    <source>
        <dbReference type="EMBL" id="KAK1414782.1"/>
    </source>
</evidence>
<evidence type="ECO:0000256" key="2">
    <source>
        <dbReference type="SAM" id="MobiDB-lite"/>
    </source>
</evidence>
<organism evidence="3 4">
    <name type="scientific">Tagetes erecta</name>
    <name type="common">African marigold</name>
    <dbReference type="NCBI Taxonomy" id="13708"/>
    <lineage>
        <taxon>Eukaryota</taxon>
        <taxon>Viridiplantae</taxon>
        <taxon>Streptophyta</taxon>
        <taxon>Embryophyta</taxon>
        <taxon>Tracheophyta</taxon>
        <taxon>Spermatophyta</taxon>
        <taxon>Magnoliopsida</taxon>
        <taxon>eudicotyledons</taxon>
        <taxon>Gunneridae</taxon>
        <taxon>Pentapetalae</taxon>
        <taxon>asterids</taxon>
        <taxon>campanulids</taxon>
        <taxon>Asterales</taxon>
        <taxon>Asteraceae</taxon>
        <taxon>Asteroideae</taxon>
        <taxon>Heliantheae alliance</taxon>
        <taxon>Tageteae</taxon>
        <taxon>Tagetes</taxon>
    </lineage>
</organism>
<dbReference type="Proteomes" id="UP001229421">
    <property type="component" value="Unassembled WGS sequence"/>
</dbReference>